<evidence type="ECO:0008006" key="6">
    <source>
        <dbReference type="Google" id="ProtNLM"/>
    </source>
</evidence>
<dbReference type="InterPro" id="IPR056693">
    <property type="entry name" value="DUF7791"/>
</dbReference>
<proteinExistence type="predicted"/>
<dbReference type="EMBL" id="JAUKUD010000003">
    <property type="protein sequence ID" value="KAK0750572.1"/>
    <property type="molecule type" value="Genomic_DNA"/>
</dbReference>
<feature type="domain" description="Nephrocystin 3-like N-terminal" evidence="2">
    <location>
        <begin position="278"/>
        <end position="454"/>
    </location>
</feature>
<dbReference type="Proteomes" id="UP001172155">
    <property type="component" value="Unassembled WGS sequence"/>
</dbReference>
<dbReference type="Pfam" id="PF24883">
    <property type="entry name" value="NPHP3_N"/>
    <property type="match status" value="1"/>
</dbReference>
<keyword evidence="1" id="KW-0677">Repeat</keyword>
<evidence type="ECO:0000256" key="1">
    <source>
        <dbReference type="ARBA" id="ARBA00022737"/>
    </source>
</evidence>
<evidence type="ECO:0000313" key="5">
    <source>
        <dbReference type="Proteomes" id="UP001172155"/>
    </source>
</evidence>
<accession>A0AA40K9N9</accession>
<dbReference type="AlphaFoldDB" id="A0AA40K9N9"/>
<dbReference type="Pfam" id="PF25053">
    <property type="entry name" value="DUF7791"/>
    <property type="match status" value="1"/>
</dbReference>
<sequence>MEPISALSLAGDIVGLIETGLRCVKVARKIYHSATGSTSENESLTVMVGEAIPSAGDEDGESLDNIARNCRQIADEVLALLSTLQTPQQKSVKHTIVVTWRNFRRKEEKEELVGQLERLAAQLHQQMTFVNQSATLSHLEELVAVGAESTEKLGQLQAQLDALRVNTNADVFENDALGSLRTRLDRSDGIVTKSRNNIIKLALSIPNQNLDSRFLEVSSAHVKTFEWILKDREDNQETTGLEPSFAQFSGGDLKTWVATRDQRWAEDMQQSGRQHAGSEFVKWLRAGSGVFHISGKPGAGKSTLMKFLCQNPRTHGHLATWAEAAGKTLIFSQFFFWKEGTKVQRSLFGLLRGLLFHILDNAPQLTATAFPDLWDVTATHGAAVSTISDSAVQAAFNRLMTNNPDIYRGHRFVFFIDGLDEYEGDYRQHTEMIERMLGWVESGMGNVKLCISSREWNMYLDGFATCPKLKLQDLTLQDMRLLVSGRLASNKQYQARVSEGEDLSFLETTIVSKAEGVFLWVYLVLNMVEECLGDGADVDSIRATLDCLPSDLEQLFEKLFGSIPAQNMHSALRTFAAVLEATNATIELLLYRYSFLDQYHKDKDFALIMTPDNLTPEQIETRLSLARRRVAGSCRGFLEIRKRQAWHQETSFHEYITMTHRSLADFLRQKCASCHFRGADTRDGLLQSFLAHIKTIAATGLYFDNPRRRRHFVNELEAFLIMIFKHPEELDVQRLSLVLDQIEEAVGTEYWSSLFAALDDRYPTIRSLGWGILHATHQDKIRFARSPVGTMITGRAIYGGSHEFLKYQLERENEAALSHVSTGHALVNLLRRMMNDTDASDAFAPLPLSRWVKTLDLLFHHGVSAAYQLEPWTRLWSSWPHLLWYIMFSTSRPRPSSSNHYPHIILLEAFLHFGAKSDVSFRVTSAPPRSVIISPCDIAEDNESTRCQDTLPMVRLALSQGGVVSLRDLVKLWIPRRTERLEVLIDNNIAGVADTSGFWESWLEMTDAQIAETIGEVHPLMAKSKDIEDD</sequence>
<keyword evidence="5" id="KW-1185">Reference proteome</keyword>
<name>A0AA40K9N9_9PEZI</name>
<gene>
    <name evidence="4" type="ORF">B0T18DRAFT_409147</name>
</gene>
<feature type="domain" description="DUF7791" evidence="3">
    <location>
        <begin position="572"/>
        <end position="699"/>
    </location>
</feature>
<evidence type="ECO:0000313" key="4">
    <source>
        <dbReference type="EMBL" id="KAK0750572.1"/>
    </source>
</evidence>
<evidence type="ECO:0000259" key="2">
    <source>
        <dbReference type="Pfam" id="PF24883"/>
    </source>
</evidence>
<protein>
    <recommendedName>
        <fullName evidence="6">NACHT domain-containing protein</fullName>
    </recommendedName>
</protein>
<dbReference type="PANTHER" id="PTHR10039:SF5">
    <property type="entry name" value="NACHT DOMAIN-CONTAINING PROTEIN"/>
    <property type="match status" value="1"/>
</dbReference>
<dbReference type="Gene3D" id="3.40.50.300">
    <property type="entry name" value="P-loop containing nucleotide triphosphate hydrolases"/>
    <property type="match status" value="1"/>
</dbReference>
<dbReference type="PANTHER" id="PTHR10039">
    <property type="entry name" value="AMELOGENIN"/>
    <property type="match status" value="1"/>
</dbReference>
<dbReference type="SUPFAM" id="SSF52540">
    <property type="entry name" value="P-loop containing nucleoside triphosphate hydrolases"/>
    <property type="match status" value="1"/>
</dbReference>
<evidence type="ECO:0000259" key="3">
    <source>
        <dbReference type="Pfam" id="PF25053"/>
    </source>
</evidence>
<reference evidence="4" key="1">
    <citation type="submission" date="2023-06" db="EMBL/GenBank/DDBJ databases">
        <title>Genome-scale phylogeny and comparative genomics of the fungal order Sordariales.</title>
        <authorList>
            <consortium name="Lawrence Berkeley National Laboratory"/>
            <person name="Hensen N."/>
            <person name="Bonometti L."/>
            <person name="Westerberg I."/>
            <person name="Brannstrom I.O."/>
            <person name="Guillou S."/>
            <person name="Cros-Aarteil S."/>
            <person name="Calhoun S."/>
            <person name="Haridas S."/>
            <person name="Kuo A."/>
            <person name="Mondo S."/>
            <person name="Pangilinan J."/>
            <person name="Riley R."/>
            <person name="LaButti K."/>
            <person name="Andreopoulos B."/>
            <person name="Lipzen A."/>
            <person name="Chen C."/>
            <person name="Yanf M."/>
            <person name="Daum C."/>
            <person name="Ng V."/>
            <person name="Clum A."/>
            <person name="Steindorff A."/>
            <person name="Ohm R."/>
            <person name="Martin F."/>
            <person name="Silar P."/>
            <person name="Natvig D."/>
            <person name="Lalanne C."/>
            <person name="Gautier V."/>
            <person name="Ament-velasquez S.L."/>
            <person name="Kruys A."/>
            <person name="Hutchinson M.I."/>
            <person name="Powell A.J."/>
            <person name="Barry K."/>
            <person name="Miller A.N."/>
            <person name="Grigoriev I.V."/>
            <person name="Debuchy R."/>
            <person name="Gladieux P."/>
            <person name="Thoren M.H."/>
            <person name="Johannesson H."/>
        </authorList>
    </citation>
    <scope>NUCLEOTIDE SEQUENCE</scope>
    <source>
        <strain evidence="4">SMH3187-1</strain>
    </source>
</reference>
<dbReference type="InterPro" id="IPR056884">
    <property type="entry name" value="NPHP3-like_N"/>
</dbReference>
<comment type="caution">
    <text evidence="4">The sequence shown here is derived from an EMBL/GenBank/DDBJ whole genome shotgun (WGS) entry which is preliminary data.</text>
</comment>
<dbReference type="InterPro" id="IPR027417">
    <property type="entry name" value="P-loop_NTPase"/>
</dbReference>
<organism evidence="4 5">
    <name type="scientific">Schizothecium vesticola</name>
    <dbReference type="NCBI Taxonomy" id="314040"/>
    <lineage>
        <taxon>Eukaryota</taxon>
        <taxon>Fungi</taxon>
        <taxon>Dikarya</taxon>
        <taxon>Ascomycota</taxon>
        <taxon>Pezizomycotina</taxon>
        <taxon>Sordariomycetes</taxon>
        <taxon>Sordariomycetidae</taxon>
        <taxon>Sordariales</taxon>
        <taxon>Schizotheciaceae</taxon>
        <taxon>Schizothecium</taxon>
    </lineage>
</organism>